<feature type="domain" description="Ribosomal RNA small subunit methyltransferase E methyltransferase" evidence="13">
    <location>
        <begin position="71"/>
        <end position="239"/>
    </location>
</feature>
<evidence type="ECO:0000259" key="14">
    <source>
        <dbReference type="Pfam" id="PF20260"/>
    </source>
</evidence>
<keyword evidence="16" id="KW-1185">Reference proteome</keyword>
<keyword evidence="5 12" id="KW-0963">Cytoplasm</keyword>
<keyword evidence="6 12" id="KW-0698">rRNA processing</keyword>
<evidence type="ECO:0000256" key="5">
    <source>
        <dbReference type="ARBA" id="ARBA00022490"/>
    </source>
</evidence>
<reference evidence="15 16" key="1">
    <citation type="journal article" date="2013" name="PLoS ONE">
        <title>Identification and characterization of three novel lipases belonging to families II and V from Anaerovibrio lipolyticus 5ST.</title>
        <authorList>
            <person name="Prive F."/>
            <person name="Kaderbhai N.N."/>
            <person name="Girdwood S."/>
            <person name="Worgan H.J."/>
            <person name="Pinloche E."/>
            <person name="Scollan N.D."/>
            <person name="Huws S.A."/>
            <person name="Newbold C.J."/>
        </authorList>
    </citation>
    <scope>NUCLEOTIDE SEQUENCE [LARGE SCALE GENOMIC DNA]</scope>
    <source>
        <strain evidence="15 16">5S</strain>
    </source>
</reference>
<evidence type="ECO:0000313" key="15">
    <source>
        <dbReference type="EMBL" id="KHM51990.1"/>
    </source>
</evidence>
<dbReference type="Proteomes" id="UP000030993">
    <property type="component" value="Unassembled WGS sequence"/>
</dbReference>
<evidence type="ECO:0000256" key="4">
    <source>
        <dbReference type="ARBA" id="ARBA00013673"/>
    </source>
</evidence>
<comment type="subcellular location">
    <subcellularLocation>
        <location evidence="1 12">Cytoplasm</location>
    </subcellularLocation>
</comment>
<dbReference type="RefSeq" id="WP_039208600.1">
    <property type="nucleotide sequence ID" value="NZ_JSCE01000153.1"/>
</dbReference>
<comment type="similarity">
    <text evidence="2 12">Belongs to the RNA methyltransferase RsmE family.</text>
</comment>
<keyword evidence="9 12" id="KW-0949">S-adenosyl-L-methionine</keyword>
<name>A0A0B2JUG8_9FIRM</name>
<dbReference type="STRING" id="82374.NZ47_07455"/>
<dbReference type="EMBL" id="JSCE01000153">
    <property type="protein sequence ID" value="KHM51990.1"/>
    <property type="molecule type" value="Genomic_DNA"/>
</dbReference>
<dbReference type="Pfam" id="PF04452">
    <property type="entry name" value="Methyltrans_RNA"/>
    <property type="match status" value="1"/>
</dbReference>
<dbReference type="NCBIfam" id="NF008692">
    <property type="entry name" value="PRK11713.1-5"/>
    <property type="match status" value="1"/>
</dbReference>
<evidence type="ECO:0000259" key="13">
    <source>
        <dbReference type="Pfam" id="PF04452"/>
    </source>
</evidence>
<evidence type="ECO:0000256" key="2">
    <source>
        <dbReference type="ARBA" id="ARBA00005528"/>
    </source>
</evidence>
<organism evidence="15 16">
    <name type="scientific">Anaerovibrio lipolyticus</name>
    <dbReference type="NCBI Taxonomy" id="82374"/>
    <lineage>
        <taxon>Bacteria</taxon>
        <taxon>Bacillati</taxon>
        <taxon>Bacillota</taxon>
        <taxon>Negativicutes</taxon>
        <taxon>Selenomonadales</taxon>
        <taxon>Selenomonadaceae</taxon>
        <taxon>Anaerovibrio</taxon>
    </lineage>
</organism>
<comment type="caution">
    <text evidence="15">The sequence shown here is derived from an EMBL/GenBank/DDBJ whole genome shotgun (WGS) entry which is preliminary data.</text>
</comment>
<evidence type="ECO:0000256" key="12">
    <source>
        <dbReference type="PIRNR" id="PIRNR015601"/>
    </source>
</evidence>
<evidence type="ECO:0000256" key="11">
    <source>
        <dbReference type="ARBA" id="ARBA00047944"/>
    </source>
</evidence>
<dbReference type="AlphaFoldDB" id="A0A0B2JUG8"/>
<proteinExistence type="inferred from homology"/>
<evidence type="ECO:0000256" key="9">
    <source>
        <dbReference type="ARBA" id="ARBA00022691"/>
    </source>
</evidence>
<dbReference type="InterPro" id="IPR046886">
    <property type="entry name" value="RsmE_MTase_dom"/>
</dbReference>
<dbReference type="PANTHER" id="PTHR30027:SF3">
    <property type="entry name" value="16S RRNA (URACIL(1498)-N(3))-METHYLTRANSFERASE"/>
    <property type="match status" value="1"/>
</dbReference>
<sequence length="249" mass="27791">MRRIFISDLLKENITITGPDAHHLSRVMRSKDGDHIVVADDEGRVGEYVMTGFTENSVELKLVTYIDENTESNVEITLAQCLPKGDKLELITQKATELGINNIVPLTSDNCVVRYDTKKAKTKRDKWQKIANEAGKQCGRGRLPEVEEIQPLKQWLKEMATHRDDVALCMCYENEEQTGIKEFLAKCSQKRFAVVIGPEGGFSLDEAEYAKKLGIPSVSLGSRILRAETAAISAMSIIQYEKGDLGGRN</sequence>
<comment type="function">
    <text evidence="10 12">Specifically methylates the N3 position of the uracil ring of uridine 1498 (m3U1498) in 16S rRNA. Acts on the fully assembled 30S ribosomal subunit.</text>
</comment>
<dbReference type="PIRSF" id="PIRSF015601">
    <property type="entry name" value="MTase_slr0722"/>
    <property type="match status" value="1"/>
</dbReference>
<dbReference type="SUPFAM" id="SSF88697">
    <property type="entry name" value="PUA domain-like"/>
    <property type="match status" value="1"/>
</dbReference>
<dbReference type="InterPro" id="IPR006700">
    <property type="entry name" value="RsmE"/>
</dbReference>
<evidence type="ECO:0000256" key="8">
    <source>
        <dbReference type="ARBA" id="ARBA00022679"/>
    </source>
</evidence>
<evidence type="ECO:0000256" key="7">
    <source>
        <dbReference type="ARBA" id="ARBA00022603"/>
    </source>
</evidence>
<dbReference type="InterPro" id="IPR046887">
    <property type="entry name" value="RsmE_PUA-like"/>
</dbReference>
<dbReference type="EC" id="2.1.1.193" evidence="3 12"/>
<dbReference type="InterPro" id="IPR029028">
    <property type="entry name" value="Alpha/beta_knot_MTases"/>
</dbReference>
<dbReference type="InterPro" id="IPR015947">
    <property type="entry name" value="PUA-like_sf"/>
</dbReference>
<dbReference type="GO" id="GO:0070042">
    <property type="term" value="F:rRNA (uridine-N3-)-methyltransferase activity"/>
    <property type="evidence" value="ECO:0007669"/>
    <property type="project" value="TreeGrafter"/>
</dbReference>
<dbReference type="eggNOG" id="COG1385">
    <property type="taxonomic scope" value="Bacteria"/>
</dbReference>
<evidence type="ECO:0000313" key="16">
    <source>
        <dbReference type="Proteomes" id="UP000030993"/>
    </source>
</evidence>
<evidence type="ECO:0000256" key="1">
    <source>
        <dbReference type="ARBA" id="ARBA00004496"/>
    </source>
</evidence>
<protein>
    <recommendedName>
        <fullName evidence="4 12">Ribosomal RNA small subunit methyltransferase E</fullName>
        <ecNumber evidence="3 12">2.1.1.193</ecNumber>
    </recommendedName>
</protein>
<keyword evidence="7 12" id="KW-0489">Methyltransferase</keyword>
<dbReference type="Gene3D" id="3.40.1280.10">
    <property type="match status" value="1"/>
</dbReference>
<evidence type="ECO:0000256" key="6">
    <source>
        <dbReference type="ARBA" id="ARBA00022552"/>
    </source>
</evidence>
<dbReference type="InterPro" id="IPR029026">
    <property type="entry name" value="tRNA_m1G_MTases_N"/>
</dbReference>
<dbReference type="CDD" id="cd18084">
    <property type="entry name" value="RsmE-like"/>
    <property type="match status" value="1"/>
</dbReference>
<evidence type="ECO:0000256" key="10">
    <source>
        <dbReference type="ARBA" id="ARBA00025699"/>
    </source>
</evidence>
<dbReference type="PANTHER" id="PTHR30027">
    <property type="entry name" value="RIBOSOMAL RNA SMALL SUBUNIT METHYLTRANSFERASE E"/>
    <property type="match status" value="1"/>
</dbReference>
<dbReference type="NCBIfam" id="TIGR00046">
    <property type="entry name" value="RsmE family RNA methyltransferase"/>
    <property type="match status" value="1"/>
</dbReference>
<keyword evidence="8 12" id="KW-0808">Transferase</keyword>
<comment type="catalytic activity">
    <reaction evidence="11 12">
        <text>uridine(1498) in 16S rRNA + S-adenosyl-L-methionine = N(3)-methyluridine(1498) in 16S rRNA + S-adenosyl-L-homocysteine + H(+)</text>
        <dbReference type="Rhea" id="RHEA:42920"/>
        <dbReference type="Rhea" id="RHEA-COMP:10283"/>
        <dbReference type="Rhea" id="RHEA-COMP:10284"/>
        <dbReference type="ChEBI" id="CHEBI:15378"/>
        <dbReference type="ChEBI" id="CHEBI:57856"/>
        <dbReference type="ChEBI" id="CHEBI:59789"/>
        <dbReference type="ChEBI" id="CHEBI:65315"/>
        <dbReference type="ChEBI" id="CHEBI:74502"/>
        <dbReference type="EC" id="2.1.1.193"/>
    </reaction>
</comment>
<feature type="domain" description="Ribosomal RNA small subunit methyltransferase E PUA-like" evidence="14">
    <location>
        <begin position="16"/>
        <end position="62"/>
    </location>
</feature>
<dbReference type="GO" id="GO:0005737">
    <property type="term" value="C:cytoplasm"/>
    <property type="evidence" value="ECO:0007669"/>
    <property type="project" value="UniProtKB-SubCell"/>
</dbReference>
<accession>A0A0B2JUG8</accession>
<dbReference type="Pfam" id="PF20260">
    <property type="entry name" value="PUA_4"/>
    <property type="match status" value="1"/>
</dbReference>
<evidence type="ECO:0000256" key="3">
    <source>
        <dbReference type="ARBA" id="ARBA00012328"/>
    </source>
</evidence>
<gene>
    <name evidence="15" type="ORF">NZ47_07455</name>
</gene>
<dbReference type="GO" id="GO:0070475">
    <property type="term" value="P:rRNA base methylation"/>
    <property type="evidence" value="ECO:0007669"/>
    <property type="project" value="TreeGrafter"/>
</dbReference>
<dbReference type="SUPFAM" id="SSF75217">
    <property type="entry name" value="alpha/beta knot"/>
    <property type="match status" value="1"/>
</dbReference>